<proteinExistence type="predicted"/>
<dbReference type="Proteomes" id="UP000011991">
    <property type="component" value="Unassembled WGS sequence"/>
</dbReference>
<reference evidence="1 2" key="1">
    <citation type="journal article" date="2013" name="Mar. Genomics">
        <title>Expression of sulfatases in Rhodopirellula baltica and the diversity of sulfatases in the genus Rhodopirellula.</title>
        <authorList>
            <person name="Wegner C.E."/>
            <person name="Richter-Heitmann T."/>
            <person name="Klindworth A."/>
            <person name="Klockow C."/>
            <person name="Richter M."/>
            <person name="Achstetter T."/>
            <person name="Glockner F.O."/>
            <person name="Harder J."/>
        </authorList>
    </citation>
    <scope>NUCLEOTIDE SEQUENCE [LARGE SCALE GENOMIC DNA]</scope>
    <source>
        <strain evidence="1 2">SM1</strain>
    </source>
</reference>
<dbReference type="EMBL" id="ANOG01000843">
    <property type="protein sequence ID" value="EMI17200.1"/>
    <property type="molecule type" value="Genomic_DNA"/>
</dbReference>
<dbReference type="PATRIC" id="fig|1265738.3.peg.5869"/>
<comment type="caution">
    <text evidence="1">The sequence shown here is derived from an EMBL/GenBank/DDBJ whole genome shotgun (WGS) entry which is preliminary data.</text>
</comment>
<dbReference type="AlphaFoldDB" id="M5RCT6"/>
<evidence type="ECO:0000313" key="1">
    <source>
        <dbReference type="EMBL" id="EMI17200.1"/>
    </source>
</evidence>
<organism evidence="1 2">
    <name type="scientific">Rhodopirellula maiorica SM1</name>
    <dbReference type="NCBI Taxonomy" id="1265738"/>
    <lineage>
        <taxon>Bacteria</taxon>
        <taxon>Pseudomonadati</taxon>
        <taxon>Planctomycetota</taxon>
        <taxon>Planctomycetia</taxon>
        <taxon>Pirellulales</taxon>
        <taxon>Pirellulaceae</taxon>
        <taxon>Novipirellula</taxon>
    </lineage>
</organism>
<protein>
    <submittedName>
        <fullName evidence="1">Uncharacterized protein</fullName>
    </submittedName>
</protein>
<keyword evidence="2" id="KW-1185">Reference proteome</keyword>
<accession>M5RCT6</accession>
<name>M5RCT6_9BACT</name>
<evidence type="ECO:0000313" key="2">
    <source>
        <dbReference type="Proteomes" id="UP000011991"/>
    </source>
</evidence>
<gene>
    <name evidence="1" type="ORF">RMSM_05877</name>
</gene>
<sequence>MPGSKGFYVTASCWKGFDFLTMETVRFVVDTAKTGQATHHGLPIRYRKA</sequence>